<dbReference type="OrthoDB" id="2514177at2759"/>
<organism evidence="2">
    <name type="scientific">Puccinia triticina (isolate 1-1 / race 1 (BBBD))</name>
    <name type="common">Brown leaf rust fungus</name>
    <dbReference type="NCBI Taxonomy" id="630390"/>
    <lineage>
        <taxon>Eukaryota</taxon>
        <taxon>Fungi</taxon>
        <taxon>Dikarya</taxon>
        <taxon>Basidiomycota</taxon>
        <taxon>Pucciniomycotina</taxon>
        <taxon>Pucciniomycetes</taxon>
        <taxon>Pucciniales</taxon>
        <taxon>Pucciniaceae</taxon>
        <taxon>Puccinia</taxon>
    </lineage>
</organism>
<proteinExistence type="predicted"/>
<reference evidence="3 4" key="3">
    <citation type="journal article" date="2017" name="G3 (Bethesda)">
        <title>Comparative analysis highlights variable genome content of wheat rusts and divergence of the mating loci.</title>
        <authorList>
            <person name="Cuomo C.A."/>
            <person name="Bakkeren G."/>
            <person name="Khalil H.B."/>
            <person name="Panwar V."/>
            <person name="Joly D."/>
            <person name="Linning R."/>
            <person name="Sakthikumar S."/>
            <person name="Song X."/>
            <person name="Adiconis X."/>
            <person name="Fan L."/>
            <person name="Goldberg J.M."/>
            <person name="Levin J.Z."/>
            <person name="Young S."/>
            <person name="Zeng Q."/>
            <person name="Anikster Y."/>
            <person name="Bruce M."/>
            <person name="Wang M."/>
            <person name="Yin C."/>
            <person name="McCallum B."/>
            <person name="Szabo L.J."/>
            <person name="Hulbert S."/>
            <person name="Chen X."/>
            <person name="Fellers J.P."/>
        </authorList>
    </citation>
    <scope>NUCLEOTIDE SEQUENCE</scope>
    <source>
        <strain evidence="3">isolate 1-1 / race 1 (BBBD)</strain>
        <strain evidence="4">Isolate 1-1 / race 1 (BBBD)</strain>
    </source>
</reference>
<reference evidence="2" key="1">
    <citation type="submission" date="2009-11" db="EMBL/GenBank/DDBJ databases">
        <authorList>
            <consortium name="The Broad Institute Genome Sequencing Platform"/>
            <person name="Ward D."/>
            <person name="Feldgarden M."/>
            <person name="Earl A."/>
            <person name="Young S.K."/>
            <person name="Zeng Q."/>
            <person name="Koehrsen M."/>
            <person name="Alvarado L."/>
            <person name="Berlin A."/>
            <person name="Bochicchio J."/>
            <person name="Borenstein D."/>
            <person name="Chapman S.B."/>
            <person name="Chen Z."/>
            <person name="Engels R."/>
            <person name="Freedman E."/>
            <person name="Gellesch M."/>
            <person name="Goldberg J."/>
            <person name="Griggs A."/>
            <person name="Gujja S."/>
            <person name="Heilman E."/>
            <person name="Heiman D."/>
            <person name="Hepburn T."/>
            <person name="Howarth C."/>
            <person name="Jen D."/>
            <person name="Larson L."/>
            <person name="Lewis B."/>
            <person name="Mehta T."/>
            <person name="Park D."/>
            <person name="Pearson M."/>
            <person name="Roberts A."/>
            <person name="Saif S."/>
            <person name="Shea T."/>
            <person name="Shenoy N."/>
            <person name="Sisk P."/>
            <person name="Stolte C."/>
            <person name="Sykes S."/>
            <person name="Thomson T."/>
            <person name="Walk T."/>
            <person name="White J."/>
            <person name="Yandava C."/>
            <person name="Izard J."/>
            <person name="Baranova O.V."/>
            <person name="Blanton J.M."/>
            <person name="Tanner A.C."/>
            <person name="Dewhirst F.E."/>
            <person name="Haas B."/>
            <person name="Nusbaum C."/>
            <person name="Birren B."/>
        </authorList>
    </citation>
    <scope>NUCLEOTIDE SEQUENCE [LARGE SCALE GENOMIC DNA]</scope>
    <source>
        <strain evidence="2">1-1 BBBD Race 1</strain>
    </source>
</reference>
<reference evidence="2" key="2">
    <citation type="submission" date="2016-05" db="EMBL/GenBank/DDBJ databases">
        <title>Comparative analysis highlights variable genome content of wheat rusts and divergence of the mating loci.</title>
        <authorList>
            <person name="Cuomo C.A."/>
            <person name="Bakkeren G."/>
            <person name="Szabo L."/>
            <person name="Khalil H."/>
            <person name="Joly D."/>
            <person name="Goldberg J."/>
            <person name="Young S."/>
            <person name="Zeng Q."/>
            <person name="Fellers J."/>
        </authorList>
    </citation>
    <scope>NUCLEOTIDE SEQUENCE [LARGE SCALE GENOMIC DNA]</scope>
    <source>
        <strain evidence="2">1-1 BBBD Race 1</strain>
    </source>
</reference>
<dbReference type="VEuPathDB" id="FungiDB:PTTG_04935"/>
<sequence length="255" mass="28239">MSSPIRNTHSPEPTTNPWGLPAAFSSNVQNANQNRRFSSQSRPASRANQTAPTGNRPPAPEDDGDVPVYTANEVNRFLEEASVQSLYHGRSPGQIVSHATSRLTAKDKLSPSSSNFAGWDLIMRELAREVFGNGAWFSMACTDPVQEQIGRSLLLATVDSSMHRSMLRHNNCFDIVTHLRSRFHTASRAKQMMIWEKLKNIKMSDFSSSSEAIAQILKLLDNFHSLGLDLDRESVGGLVLQASLETGSDLRREVD</sequence>
<protein>
    <submittedName>
        <fullName evidence="2 3">Uncharacterized protein</fullName>
    </submittedName>
</protein>
<feature type="compositionally biased region" description="Polar residues" evidence="1">
    <location>
        <begin position="24"/>
        <end position="53"/>
    </location>
</feature>
<gene>
    <name evidence="2" type="ORF">PTTG_04935</name>
</gene>
<dbReference type="AlphaFoldDB" id="A0A0C4EVU9"/>
<dbReference type="EMBL" id="ADAS02000059">
    <property type="protein sequence ID" value="OAV92809.1"/>
    <property type="molecule type" value="Genomic_DNA"/>
</dbReference>
<feature type="compositionally biased region" description="Polar residues" evidence="1">
    <location>
        <begin position="1"/>
        <end position="17"/>
    </location>
</feature>
<evidence type="ECO:0000313" key="2">
    <source>
        <dbReference type="EMBL" id="OAV92809.1"/>
    </source>
</evidence>
<evidence type="ECO:0000256" key="1">
    <source>
        <dbReference type="SAM" id="MobiDB-lite"/>
    </source>
</evidence>
<reference evidence="3" key="4">
    <citation type="submission" date="2025-05" db="UniProtKB">
        <authorList>
            <consortium name="EnsemblFungi"/>
        </authorList>
    </citation>
    <scope>IDENTIFICATION</scope>
    <source>
        <strain evidence="3">isolate 1-1 / race 1 (BBBD)</strain>
    </source>
</reference>
<keyword evidence="4" id="KW-1185">Reference proteome</keyword>
<feature type="region of interest" description="Disordered" evidence="1">
    <location>
        <begin position="1"/>
        <end position="67"/>
    </location>
</feature>
<accession>A0A0C4EVU9</accession>
<name>A0A0C4EVU9_PUCT1</name>
<evidence type="ECO:0000313" key="3">
    <source>
        <dbReference type="EnsemblFungi" id="PTTG_04935-t43_1-p1"/>
    </source>
</evidence>
<evidence type="ECO:0000313" key="4">
    <source>
        <dbReference type="Proteomes" id="UP000005240"/>
    </source>
</evidence>
<dbReference type="Proteomes" id="UP000005240">
    <property type="component" value="Unassembled WGS sequence"/>
</dbReference>
<dbReference type="OMA" id="NNCFDIV"/>
<dbReference type="EnsemblFungi" id="PTTG_04935-t43_1">
    <property type="protein sequence ID" value="PTTG_04935-t43_1-p1"/>
    <property type="gene ID" value="PTTG_04935"/>
</dbReference>